<proteinExistence type="predicted"/>
<sequence>MKCKLHLCVGRDRIPAVYPALAESALALMPYTRLLRRYKGRRKVDDYFLKADIAEVSRDLAFHSEIGQAASESTPDAAAAALDDYKTHRRALVKEINRRVCHFDTWVKERAEYGTEGYDSECSYDSDDVRCTSQFEWCWKCDSEGKGKRQWAVSEVSEVRARTLTHSHALSRPSHAFRMRSHSFLHCFARQRCGIGIGVLGIRFPPPSKSYLGVK</sequence>
<gene>
    <name evidence="1" type="ORF">HYPSUDRAFT_48852</name>
</gene>
<name>A0A0D2LVD0_HYPSF</name>
<keyword evidence="2" id="KW-1185">Reference proteome</keyword>
<dbReference type="EMBL" id="KN817665">
    <property type="protein sequence ID" value="KJA14788.1"/>
    <property type="molecule type" value="Genomic_DNA"/>
</dbReference>
<evidence type="ECO:0000313" key="1">
    <source>
        <dbReference type="EMBL" id="KJA14788.1"/>
    </source>
</evidence>
<dbReference type="AlphaFoldDB" id="A0A0D2LVD0"/>
<evidence type="ECO:0000313" key="2">
    <source>
        <dbReference type="Proteomes" id="UP000054270"/>
    </source>
</evidence>
<reference evidence="2" key="1">
    <citation type="submission" date="2014-04" db="EMBL/GenBank/DDBJ databases">
        <title>Evolutionary Origins and Diversification of the Mycorrhizal Mutualists.</title>
        <authorList>
            <consortium name="DOE Joint Genome Institute"/>
            <consortium name="Mycorrhizal Genomics Consortium"/>
            <person name="Kohler A."/>
            <person name="Kuo A."/>
            <person name="Nagy L.G."/>
            <person name="Floudas D."/>
            <person name="Copeland A."/>
            <person name="Barry K.W."/>
            <person name="Cichocki N."/>
            <person name="Veneault-Fourrey C."/>
            <person name="LaButti K."/>
            <person name="Lindquist E.A."/>
            <person name="Lipzen A."/>
            <person name="Lundell T."/>
            <person name="Morin E."/>
            <person name="Murat C."/>
            <person name="Riley R."/>
            <person name="Ohm R."/>
            <person name="Sun H."/>
            <person name="Tunlid A."/>
            <person name="Henrissat B."/>
            <person name="Grigoriev I.V."/>
            <person name="Hibbett D.S."/>
            <person name="Martin F."/>
        </authorList>
    </citation>
    <scope>NUCLEOTIDE SEQUENCE [LARGE SCALE GENOMIC DNA]</scope>
    <source>
        <strain evidence="2">FD-334 SS-4</strain>
    </source>
</reference>
<dbReference type="Proteomes" id="UP000054270">
    <property type="component" value="Unassembled WGS sequence"/>
</dbReference>
<protein>
    <submittedName>
        <fullName evidence="1">Uncharacterized protein</fullName>
    </submittedName>
</protein>
<accession>A0A0D2LVD0</accession>
<organism evidence="1 2">
    <name type="scientific">Hypholoma sublateritium (strain FD-334 SS-4)</name>
    <dbReference type="NCBI Taxonomy" id="945553"/>
    <lineage>
        <taxon>Eukaryota</taxon>
        <taxon>Fungi</taxon>
        <taxon>Dikarya</taxon>
        <taxon>Basidiomycota</taxon>
        <taxon>Agaricomycotina</taxon>
        <taxon>Agaricomycetes</taxon>
        <taxon>Agaricomycetidae</taxon>
        <taxon>Agaricales</taxon>
        <taxon>Agaricineae</taxon>
        <taxon>Strophariaceae</taxon>
        <taxon>Hypholoma</taxon>
    </lineage>
</organism>